<sequence>MKIPTPHTTAYKHQDSADGDGRRTARPLPAPASNPSGSGCGKHER</sequence>
<proteinExistence type="predicted"/>
<feature type="region of interest" description="Disordered" evidence="1">
    <location>
        <begin position="1"/>
        <end position="45"/>
    </location>
</feature>
<comment type="caution">
    <text evidence="2">The sequence shown here is derived from an EMBL/GenBank/DDBJ whole genome shotgun (WGS) entry which is preliminary data.</text>
</comment>
<evidence type="ECO:0000313" key="2">
    <source>
        <dbReference type="EMBL" id="MBE1458997.1"/>
    </source>
</evidence>
<reference evidence="2 3" key="1">
    <citation type="submission" date="2020-10" db="EMBL/GenBank/DDBJ databases">
        <title>Sequencing the genomes of 1000 actinobacteria strains.</title>
        <authorList>
            <person name="Klenk H.-P."/>
        </authorList>
    </citation>
    <scope>NUCLEOTIDE SEQUENCE [LARGE SCALE GENOMIC DNA]</scope>
    <source>
        <strain evidence="2 3">DSM 45157</strain>
    </source>
</reference>
<dbReference type="EMBL" id="JADBDY010000001">
    <property type="protein sequence ID" value="MBE1458997.1"/>
    <property type="molecule type" value="Genomic_DNA"/>
</dbReference>
<accession>A0ABR9HJ02</accession>
<evidence type="ECO:0000313" key="3">
    <source>
        <dbReference type="Proteomes" id="UP000598217"/>
    </source>
</evidence>
<feature type="compositionally biased region" description="Basic and acidic residues" evidence="1">
    <location>
        <begin position="12"/>
        <end position="23"/>
    </location>
</feature>
<gene>
    <name evidence="2" type="ORF">H4W79_003211</name>
</gene>
<dbReference type="Proteomes" id="UP000598217">
    <property type="component" value="Unassembled WGS sequence"/>
</dbReference>
<protein>
    <submittedName>
        <fullName evidence="2">Uncharacterized protein</fullName>
    </submittedName>
</protein>
<evidence type="ECO:0000256" key="1">
    <source>
        <dbReference type="SAM" id="MobiDB-lite"/>
    </source>
</evidence>
<name>A0ABR9HJ02_9ACTN</name>
<organism evidence="2 3">
    <name type="scientific">Nocardiopsis terrae</name>
    <dbReference type="NCBI Taxonomy" id="372655"/>
    <lineage>
        <taxon>Bacteria</taxon>
        <taxon>Bacillati</taxon>
        <taxon>Actinomycetota</taxon>
        <taxon>Actinomycetes</taxon>
        <taxon>Streptosporangiales</taxon>
        <taxon>Nocardiopsidaceae</taxon>
        <taxon>Nocardiopsis</taxon>
    </lineage>
</organism>
<dbReference type="RefSeq" id="WP_191272740.1">
    <property type="nucleotide sequence ID" value="NZ_BMXJ01000005.1"/>
</dbReference>
<keyword evidence="3" id="KW-1185">Reference proteome</keyword>